<comment type="caution">
    <text evidence="1">The sequence shown here is derived from an EMBL/GenBank/DDBJ whole genome shotgun (WGS) entry which is preliminary data.</text>
</comment>
<dbReference type="Pfam" id="PF11068">
    <property type="entry name" value="YlqD"/>
    <property type="match status" value="1"/>
</dbReference>
<dbReference type="RefSeq" id="WP_184662577.1">
    <property type="nucleotide sequence ID" value="NZ_JACHHB010000001.1"/>
</dbReference>
<reference evidence="1 2" key="1">
    <citation type="submission" date="2020-08" db="EMBL/GenBank/DDBJ databases">
        <title>Genomic Encyclopedia of Type Strains, Phase IV (KMG-IV): sequencing the most valuable type-strain genomes for metagenomic binning, comparative biology and taxonomic classification.</title>
        <authorList>
            <person name="Goeker M."/>
        </authorList>
    </citation>
    <scope>NUCLEOTIDE SEQUENCE [LARGE SCALE GENOMIC DNA]</scope>
    <source>
        <strain evidence="1 2">DSM 24696</strain>
    </source>
</reference>
<dbReference type="Gene3D" id="6.10.140.1110">
    <property type="match status" value="1"/>
</dbReference>
<accession>A0A840QL59</accession>
<proteinExistence type="predicted"/>
<dbReference type="Proteomes" id="UP000551878">
    <property type="component" value="Unassembled WGS sequence"/>
</dbReference>
<dbReference type="EMBL" id="JACHHB010000001">
    <property type="protein sequence ID" value="MBB5172102.1"/>
    <property type="molecule type" value="Genomic_DNA"/>
</dbReference>
<evidence type="ECO:0000313" key="1">
    <source>
        <dbReference type="EMBL" id="MBB5172102.1"/>
    </source>
</evidence>
<gene>
    <name evidence="1" type="ORF">HNQ41_000242</name>
</gene>
<name>A0A840QL59_9BACI</name>
<evidence type="ECO:0000313" key="2">
    <source>
        <dbReference type="Proteomes" id="UP000551878"/>
    </source>
</evidence>
<organism evidence="1 2">
    <name type="scientific">Texcoconibacillus texcoconensis</name>
    <dbReference type="NCBI Taxonomy" id="1095777"/>
    <lineage>
        <taxon>Bacteria</taxon>
        <taxon>Bacillati</taxon>
        <taxon>Bacillota</taxon>
        <taxon>Bacilli</taxon>
        <taxon>Bacillales</taxon>
        <taxon>Bacillaceae</taxon>
        <taxon>Texcoconibacillus</taxon>
    </lineage>
</organism>
<evidence type="ECO:0008006" key="3">
    <source>
        <dbReference type="Google" id="ProtNLM"/>
    </source>
</evidence>
<protein>
    <recommendedName>
        <fullName evidence="3">YlqD protein</fullName>
    </recommendedName>
</protein>
<keyword evidence="2" id="KW-1185">Reference proteome</keyword>
<sequence>MEIIKKVVVKQILTEDSRNKMKEQLLSRQYRLNNEIQQLEFVQQRQMRDTKADSSKQANIQEGFKREMTRRKERLRQIEVQLSQLDDLELGSEVKEGTLQTIENIEEGDDWQGVMGGTEIVIKDGVVHEIRKGGILDDE</sequence>
<dbReference type="InterPro" id="IPR021297">
    <property type="entry name" value="YlqD"/>
</dbReference>
<dbReference type="AlphaFoldDB" id="A0A840QL59"/>